<feature type="transmembrane region" description="Helical" evidence="1">
    <location>
        <begin position="151"/>
        <end position="170"/>
    </location>
</feature>
<feature type="transmembrane region" description="Helical" evidence="1">
    <location>
        <begin position="52"/>
        <end position="69"/>
    </location>
</feature>
<accession>A0A2L0D646</accession>
<dbReference type="GO" id="GO:0042802">
    <property type="term" value="F:identical protein binding"/>
    <property type="evidence" value="ECO:0007669"/>
    <property type="project" value="TreeGrafter"/>
</dbReference>
<gene>
    <name evidence="2" type="ORF">C0J00_09470</name>
</gene>
<dbReference type="OrthoDB" id="2235311at2"/>
<feature type="transmembrane region" description="Helical" evidence="1">
    <location>
        <begin position="111"/>
        <end position="130"/>
    </location>
</feature>
<feature type="transmembrane region" description="Helical" evidence="1">
    <location>
        <begin position="76"/>
        <end position="99"/>
    </location>
</feature>
<reference evidence="2 3" key="1">
    <citation type="submission" date="2017-12" db="EMBL/GenBank/DDBJ databases">
        <authorList>
            <person name="Hurst M.R.H."/>
        </authorList>
    </citation>
    <scope>NUCLEOTIDE SEQUENCE [LARGE SCALE GENOMIC DNA]</scope>
    <source>
        <strain evidence="2 3">TH11417</strain>
    </source>
</reference>
<feature type="transmembrane region" description="Helical" evidence="1">
    <location>
        <begin position="30"/>
        <end position="46"/>
    </location>
</feature>
<keyword evidence="1" id="KW-0472">Membrane</keyword>
<organism evidence="2 3">
    <name type="scientific">Streptococcus pluranimalium</name>
    <dbReference type="NCBI Taxonomy" id="82348"/>
    <lineage>
        <taxon>Bacteria</taxon>
        <taxon>Bacillati</taxon>
        <taxon>Bacillota</taxon>
        <taxon>Bacilli</taxon>
        <taxon>Lactobacillales</taxon>
        <taxon>Streptococcaceae</taxon>
        <taxon>Streptococcus</taxon>
    </lineage>
</organism>
<evidence type="ECO:0008006" key="4">
    <source>
        <dbReference type="Google" id="ProtNLM"/>
    </source>
</evidence>
<keyword evidence="1" id="KW-0812">Transmembrane</keyword>
<keyword evidence="1" id="KW-1133">Transmembrane helix</keyword>
<feature type="transmembrane region" description="Helical" evidence="1">
    <location>
        <begin position="182"/>
        <end position="200"/>
    </location>
</feature>
<evidence type="ECO:0000313" key="2">
    <source>
        <dbReference type="EMBL" id="AUW97313.1"/>
    </source>
</evidence>
<dbReference type="Proteomes" id="UP000238956">
    <property type="component" value="Chromosome"/>
</dbReference>
<dbReference type="KEGG" id="splr:C0J00_09470"/>
<dbReference type="EMBL" id="CP025536">
    <property type="protein sequence ID" value="AUW97313.1"/>
    <property type="molecule type" value="Genomic_DNA"/>
</dbReference>
<reference evidence="2 3" key="2">
    <citation type="submission" date="2018-02" db="EMBL/GenBank/DDBJ databases">
        <title>Whole genome sequencing analysis of Streptococcus pluranimalium isolated from cattle infected mastitis in China.</title>
        <authorList>
            <person name="Zhang J.-R."/>
            <person name="Hu G.-Z."/>
        </authorList>
    </citation>
    <scope>NUCLEOTIDE SEQUENCE [LARGE SCALE GENOMIC DNA]</scope>
    <source>
        <strain evidence="2 3">TH11417</strain>
    </source>
</reference>
<dbReference type="GeneID" id="98394134"/>
<name>A0A2L0D646_9STRE</name>
<feature type="transmembrane region" description="Helical" evidence="1">
    <location>
        <begin position="6"/>
        <end position="23"/>
    </location>
</feature>
<dbReference type="PANTHER" id="PTHR40448:SF1">
    <property type="entry name" value="TWO-COMPONENT SENSOR HISTIDINE KINASE"/>
    <property type="match status" value="1"/>
</dbReference>
<dbReference type="AlphaFoldDB" id="A0A2L0D646"/>
<dbReference type="PANTHER" id="PTHR40448">
    <property type="entry name" value="TWO-COMPONENT SENSOR HISTIDINE KINASE"/>
    <property type="match status" value="1"/>
</dbReference>
<evidence type="ECO:0000313" key="3">
    <source>
        <dbReference type="Proteomes" id="UP000238956"/>
    </source>
</evidence>
<keyword evidence="3" id="KW-1185">Reference proteome</keyword>
<protein>
    <recommendedName>
        <fullName evidence="4">Histidine kinase</fullName>
    </recommendedName>
</protein>
<sequence>MESVGLYIYCFAFSVIWLIYQDITQKKLKGVYFLVTLLLSIVFALLFPLNPFLPLFLAFFSLSLLANSAKTLCRHFFYSAFPVIFVDLFVRTVTFFIYPKLFQYDIVQKPFSAWEIVFALLLVLPTNRVLKRLFRIDYPAILQMPDKRIQSYIYSMNGFFILYYLVYYGIFFNVKSSVANYHQLTLLAFIMLLIYMLTLLNRQAQLSYQLEVEKEQSQYLENLEHYSQHLEAIYENIRAFKHDYDNILISLKDCMYNGNLGDIKTVYEDVLKKSRDNMEHDDYLLYQLIPLKDNNLKMMLIRDLLDIKNQGIHVSASICEITAHSLNLQKDFVLVIHLLLGLASKLTKASPKPWLKLRITQNESSFEVSVSYATSMERLETSCLCFATQTLNDALDVKEMQTLQAIFQAHPHCQLLFESGFYKSKETLIIEKVREEVV</sequence>
<dbReference type="RefSeq" id="WP_104968618.1">
    <property type="nucleotide sequence ID" value="NZ_CP025536.1"/>
</dbReference>
<proteinExistence type="predicted"/>
<evidence type="ECO:0000256" key="1">
    <source>
        <dbReference type="SAM" id="Phobius"/>
    </source>
</evidence>